<accession>A0A401QI42</accession>
<sequence>DFPVTSHNAECQKKWCDCDIAAALCIKNSDKYNPKFVDYDRNLCKTVP</sequence>
<dbReference type="GO" id="GO:0004623">
    <property type="term" value="F:phospholipase A2 activity"/>
    <property type="evidence" value="ECO:0007669"/>
    <property type="project" value="InterPro"/>
</dbReference>
<evidence type="ECO:0008006" key="3">
    <source>
        <dbReference type="Google" id="ProtNLM"/>
    </source>
</evidence>
<dbReference type="AlphaFoldDB" id="A0A401QI42"/>
<dbReference type="SUPFAM" id="SSF48619">
    <property type="entry name" value="Phospholipase A2, PLA2"/>
    <property type="match status" value="1"/>
</dbReference>
<organism evidence="1 2">
    <name type="scientific">Scyliorhinus torazame</name>
    <name type="common">Cloudy catshark</name>
    <name type="synonym">Catulus torazame</name>
    <dbReference type="NCBI Taxonomy" id="75743"/>
    <lineage>
        <taxon>Eukaryota</taxon>
        <taxon>Metazoa</taxon>
        <taxon>Chordata</taxon>
        <taxon>Craniata</taxon>
        <taxon>Vertebrata</taxon>
        <taxon>Chondrichthyes</taxon>
        <taxon>Elasmobranchii</taxon>
        <taxon>Galeomorphii</taxon>
        <taxon>Galeoidea</taxon>
        <taxon>Carcharhiniformes</taxon>
        <taxon>Scyliorhinidae</taxon>
        <taxon>Scyliorhinus</taxon>
    </lineage>
</organism>
<dbReference type="Gene3D" id="1.20.90.10">
    <property type="entry name" value="Phospholipase A2 domain"/>
    <property type="match status" value="1"/>
</dbReference>
<keyword evidence="2" id="KW-1185">Reference proteome</keyword>
<gene>
    <name evidence="1" type="ORF">scyTo_0025698</name>
</gene>
<dbReference type="Proteomes" id="UP000288216">
    <property type="component" value="Unassembled WGS sequence"/>
</dbReference>
<dbReference type="InterPro" id="IPR036444">
    <property type="entry name" value="PLipase_A2_dom_sf"/>
</dbReference>
<evidence type="ECO:0000313" key="1">
    <source>
        <dbReference type="EMBL" id="GCB85016.1"/>
    </source>
</evidence>
<protein>
    <recommendedName>
        <fullName evidence="3">Phospholipase A2 domain-containing protein</fullName>
    </recommendedName>
</protein>
<comment type="caution">
    <text evidence="1">The sequence shown here is derived from an EMBL/GenBank/DDBJ whole genome shotgun (WGS) entry which is preliminary data.</text>
</comment>
<dbReference type="GO" id="GO:0006644">
    <property type="term" value="P:phospholipid metabolic process"/>
    <property type="evidence" value="ECO:0007669"/>
    <property type="project" value="InterPro"/>
</dbReference>
<reference evidence="1 2" key="1">
    <citation type="journal article" date="2018" name="Nat. Ecol. Evol.">
        <title>Shark genomes provide insights into elasmobranch evolution and the origin of vertebrates.</title>
        <authorList>
            <person name="Hara Y"/>
            <person name="Yamaguchi K"/>
            <person name="Onimaru K"/>
            <person name="Kadota M"/>
            <person name="Koyanagi M"/>
            <person name="Keeley SD"/>
            <person name="Tatsumi K"/>
            <person name="Tanaka K"/>
            <person name="Motone F"/>
            <person name="Kageyama Y"/>
            <person name="Nozu R"/>
            <person name="Adachi N"/>
            <person name="Nishimura O"/>
            <person name="Nakagawa R"/>
            <person name="Tanegashima C"/>
            <person name="Kiyatake I"/>
            <person name="Matsumoto R"/>
            <person name="Murakumo K"/>
            <person name="Nishida K"/>
            <person name="Terakita A"/>
            <person name="Kuratani S"/>
            <person name="Sato K"/>
            <person name="Hyodo S Kuraku.S."/>
        </authorList>
    </citation>
    <scope>NUCLEOTIDE SEQUENCE [LARGE SCALE GENOMIC DNA]</scope>
</reference>
<feature type="non-terminal residue" evidence="1">
    <location>
        <position position="1"/>
    </location>
</feature>
<dbReference type="EMBL" id="BFAA01118557">
    <property type="protein sequence ID" value="GCB85016.1"/>
    <property type="molecule type" value="Genomic_DNA"/>
</dbReference>
<dbReference type="GO" id="GO:0050482">
    <property type="term" value="P:arachidonate secretion"/>
    <property type="evidence" value="ECO:0007669"/>
    <property type="project" value="InterPro"/>
</dbReference>
<name>A0A401QI42_SCYTO</name>
<evidence type="ECO:0000313" key="2">
    <source>
        <dbReference type="Proteomes" id="UP000288216"/>
    </source>
</evidence>
<proteinExistence type="predicted"/>